<keyword evidence="4" id="KW-1185">Reference proteome</keyword>
<evidence type="ECO:0000256" key="2">
    <source>
        <dbReference type="SAM" id="MobiDB-lite"/>
    </source>
</evidence>
<evidence type="ECO:0000313" key="4">
    <source>
        <dbReference type="Proteomes" id="UP001309876"/>
    </source>
</evidence>
<name>A0AAN7Y5C4_9EURO</name>
<feature type="compositionally biased region" description="Basic and acidic residues" evidence="2">
    <location>
        <begin position="604"/>
        <end position="629"/>
    </location>
</feature>
<dbReference type="GO" id="GO:0015074">
    <property type="term" value="P:DNA integration"/>
    <property type="evidence" value="ECO:0007669"/>
    <property type="project" value="InterPro"/>
</dbReference>
<dbReference type="InterPro" id="IPR011010">
    <property type="entry name" value="DNA_brk_join_enz"/>
</dbReference>
<dbReference type="EMBL" id="JAVRRJ010000006">
    <property type="protein sequence ID" value="KAK5083428.1"/>
    <property type="molecule type" value="Genomic_DNA"/>
</dbReference>
<dbReference type="InterPro" id="IPR013762">
    <property type="entry name" value="Integrase-like_cat_sf"/>
</dbReference>
<protein>
    <submittedName>
        <fullName evidence="3">Uncharacterized protein</fullName>
    </submittedName>
</protein>
<proteinExistence type="predicted"/>
<keyword evidence="1" id="KW-0233">DNA recombination</keyword>
<dbReference type="GO" id="GO:0006310">
    <property type="term" value="P:DNA recombination"/>
    <property type="evidence" value="ECO:0007669"/>
    <property type="project" value="UniProtKB-KW"/>
</dbReference>
<evidence type="ECO:0000313" key="3">
    <source>
        <dbReference type="EMBL" id="KAK5083428.1"/>
    </source>
</evidence>
<reference evidence="3 4" key="1">
    <citation type="submission" date="2023-08" db="EMBL/GenBank/DDBJ databases">
        <title>Black Yeasts Isolated from many extreme environments.</title>
        <authorList>
            <person name="Coleine C."/>
            <person name="Stajich J.E."/>
            <person name="Selbmann L."/>
        </authorList>
    </citation>
    <scope>NUCLEOTIDE SEQUENCE [LARGE SCALE GENOMIC DNA]</scope>
    <source>
        <strain evidence="3 4">CCFEE 5910</strain>
    </source>
</reference>
<dbReference type="GO" id="GO:0003677">
    <property type="term" value="F:DNA binding"/>
    <property type="evidence" value="ECO:0007669"/>
    <property type="project" value="InterPro"/>
</dbReference>
<dbReference type="SUPFAM" id="SSF56349">
    <property type="entry name" value="DNA breaking-rejoining enzymes"/>
    <property type="match status" value="1"/>
</dbReference>
<organism evidence="3 4">
    <name type="scientific">Lithohypha guttulata</name>
    <dbReference type="NCBI Taxonomy" id="1690604"/>
    <lineage>
        <taxon>Eukaryota</taxon>
        <taxon>Fungi</taxon>
        <taxon>Dikarya</taxon>
        <taxon>Ascomycota</taxon>
        <taxon>Pezizomycotina</taxon>
        <taxon>Eurotiomycetes</taxon>
        <taxon>Chaetothyriomycetidae</taxon>
        <taxon>Chaetothyriales</taxon>
        <taxon>Trichomeriaceae</taxon>
        <taxon>Lithohypha</taxon>
    </lineage>
</organism>
<comment type="caution">
    <text evidence="3">The sequence shown here is derived from an EMBL/GenBank/DDBJ whole genome shotgun (WGS) entry which is preliminary data.</text>
</comment>
<dbReference type="Proteomes" id="UP001309876">
    <property type="component" value="Unassembled WGS sequence"/>
</dbReference>
<dbReference type="Gene3D" id="1.10.443.10">
    <property type="entry name" value="Intergrase catalytic core"/>
    <property type="match status" value="1"/>
</dbReference>
<evidence type="ECO:0000256" key="1">
    <source>
        <dbReference type="ARBA" id="ARBA00023172"/>
    </source>
</evidence>
<feature type="region of interest" description="Disordered" evidence="2">
    <location>
        <begin position="604"/>
        <end position="635"/>
    </location>
</feature>
<dbReference type="AlphaFoldDB" id="A0AAN7Y5C4"/>
<gene>
    <name evidence="3" type="ORF">LTR05_005930</name>
</gene>
<sequence length="852" mass="97463">MAAGRALRSLDQAMEADLQGDEEALFDLVESLEADKVEAAGFRWQASSTQRRQDRKLQNYEKFCRLIGVLSRDDNVFANMSDQEKASMLFPDDLGKLYDQTSKFLIFVARRAEGRWQKRITYTTLMQYREAIMFWAFRSHDERKLPDIPTGRFWRKLTQAMRLAAKKYNLPVFGPRRATQIGLAELRQMIDADMISTPNLPFAERHHLAWCIARVTAARPGSICASQKFHAQNGMFLTWRDVTITRSKEYGKFEVTIVFRSLKTNKNDPEQNVKKGQKNMQLTCIIMPPRSPVNLIKAEHLDKPLIVKSGPRGLGITEDALLSSDLNKYLKRRAEKVGYDPAQVTTYSIRRRTANDLAQTIGVEQTRALMNHDPDTRTLERYYLDVSSTLPLSALTTDDADPAGVELEQSSLRAQSHVIAINALSNEARQRIHGPALNALVRQLIANDEDYPYGVSSQERKNYERRVRIAAVKILLSDEVQKQRQEMTQWDWEQRLDALKNSKLMDLVLEKAKQAMGADEDLDFEEVGVDVNTGEFLGESDEEAEADLEDLVETSDDTTWTISRDTDEVGDVEAVNEEDEAEVPYHVAAKNFMIALLENPMSEHEDIKNNPKHCPKCESDDTISDELKNKTYNNPSHLRDHMESYVHTPKARWVRRYEAYYANDDIVCPYCATTRSEDGEVQIYSDMKSLMRHIERSSTAKQGEEHDRLKEEDGWYNEDFGQFVTPRKKSRDMQEKRKRRSSVQLETGVQYSAIQELFAPRPHAALPGIVLGDSKQYTRHGTTTVPRSELGKPLIIPPRHESAIKKIRIEDATLPLDMFEGIIRADSSIKPVRMHLAEDDQSDVSRDSGEDY</sequence>
<accession>A0AAN7Y5C4</accession>